<dbReference type="Proteomes" id="UP001597119">
    <property type="component" value="Unassembled WGS sequence"/>
</dbReference>
<gene>
    <name evidence="2" type="ORF">ACFR9U_09595</name>
</gene>
<keyword evidence="1" id="KW-1133">Transmembrane helix</keyword>
<evidence type="ECO:0000313" key="2">
    <source>
        <dbReference type="EMBL" id="MFD1587237.1"/>
    </source>
</evidence>
<accession>A0ABD6CA76</accession>
<dbReference type="EMBL" id="JBHUDJ010000003">
    <property type="protein sequence ID" value="MFD1587237.1"/>
    <property type="molecule type" value="Genomic_DNA"/>
</dbReference>
<name>A0ABD6CA76_9EURY</name>
<sequence>MVVSTTLVNWAIIALAFGSTVLGTYIAYQAYRGFRRNESRPMQFLSIGLLLLTGVAFGTAFVGSVLLREGLIPIRYRQPLTLLTRLFQFLGVAFIAYSLHRRP</sequence>
<keyword evidence="1" id="KW-0472">Membrane</keyword>
<protein>
    <submittedName>
        <fullName evidence="2">Uncharacterized protein</fullName>
    </submittedName>
</protein>
<feature type="transmembrane region" description="Helical" evidence="1">
    <location>
        <begin position="79"/>
        <end position="99"/>
    </location>
</feature>
<reference evidence="2 3" key="1">
    <citation type="journal article" date="2019" name="Int. J. Syst. Evol. Microbiol.">
        <title>The Global Catalogue of Microorganisms (GCM) 10K type strain sequencing project: providing services to taxonomists for standard genome sequencing and annotation.</title>
        <authorList>
            <consortium name="The Broad Institute Genomics Platform"/>
            <consortium name="The Broad Institute Genome Sequencing Center for Infectious Disease"/>
            <person name="Wu L."/>
            <person name="Ma J."/>
        </authorList>
    </citation>
    <scope>NUCLEOTIDE SEQUENCE [LARGE SCALE GENOMIC DNA]</scope>
    <source>
        <strain evidence="2 3">CGMCC 1.12125</strain>
    </source>
</reference>
<evidence type="ECO:0000313" key="3">
    <source>
        <dbReference type="Proteomes" id="UP001597119"/>
    </source>
</evidence>
<dbReference type="Pfam" id="PF24365">
    <property type="entry name" value="DUF7521"/>
    <property type="match status" value="1"/>
</dbReference>
<organism evidence="2 3">
    <name type="scientific">Halorientalis brevis</name>
    <dbReference type="NCBI Taxonomy" id="1126241"/>
    <lineage>
        <taxon>Archaea</taxon>
        <taxon>Methanobacteriati</taxon>
        <taxon>Methanobacteriota</taxon>
        <taxon>Stenosarchaea group</taxon>
        <taxon>Halobacteria</taxon>
        <taxon>Halobacteriales</taxon>
        <taxon>Haloarculaceae</taxon>
        <taxon>Halorientalis</taxon>
    </lineage>
</organism>
<keyword evidence="1" id="KW-0812">Transmembrane</keyword>
<comment type="caution">
    <text evidence="2">The sequence shown here is derived from an EMBL/GenBank/DDBJ whole genome shotgun (WGS) entry which is preliminary data.</text>
</comment>
<dbReference type="RefSeq" id="WP_247374288.1">
    <property type="nucleotide sequence ID" value="NZ_JALLGV010000001.1"/>
</dbReference>
<evidence type="ECO:0000256" key="1">
    <source>
        <dbReference type="SAM" id="Phobius"/>
    </source>
</evidence>
<proteinExistence type="predicted"/>
<dbReference type="AlphaFoldDB" id="A0ABD6CA76"/>
<feature type="transmembrane region" description="Helical" evidence="1">
    <location>
        <begin position="6"/>
        <end position="28"/>
    </location>
</feature>
<keyword evidence="3" id="KW-1185">Reference proteome</keyword>
<dbReference type="InterPro" id="IPR055943">
    <property type="entry name" value="DUF7521"/>
</dbReference>
<feature type="transmembrane region" description="Helical" evidence="1">
    <location>
        <begin position="49"/>
        <end position="67"/>
    </location>
</feature>